<dbReference type="SUPFAM" id="SSF51197">
    <property type="entry name" value="Clavaminate synthase-like"/>
    <property type="match status" value="1"/>
</dbReference>
<feature type="domain" description="JmjC" evidence="1">
    <location>
        <begin position="96"/>
        <end position="286"/>
    </location>
</feature>
<dbReference type="Gene3D" id="2.60.120.10">
    <property type="entry name" value="Jelly Rolls"/>
    <property type="match status" value="1"/>
</dbReference>
<dbReference type="AlphaFoldDB" id="A0A9P4LWT3"/>
<sequence>MRHVSLNRPFIHRRGAADWPALTKWTPTYLTTVMGTSPVNVAITPHGNADAVVTTEDGEKLFVKPFEREEPFSALMEAVREQEFRVQRGGKKGNVRYGQTQNDNLRHEFATLLSDVPPSIPTARIALQKEPDAINLWLGNSASVTAPHKDSYENVYVQVLGRKHFTLLPPVAAACVAEADLPAATYKPVVGRDPLDLVPVLDHPPESVPCVTWNPDDPATSAAATPFSSLVPPLRVTLEPGDMLYLPALWYHGVAQSCGDEGVCVAVNYWYDMEFAGSFWSMANFVRGVSNAVTKQPTARRGAAERAEDAEAEK</sequence>
<comment type="caution">
    <text evidence="2">The sequence shown here is derived from an EMBL/GenBank/DDBJ whole genome shotgun (WGS) entry which is preliminary data.</text>
</comment>
<evidence type="ECO:0000259" key="1">
    <source>
        <dbReference type="PROSITE" id="PS51184"/>
    </source>
</evidence>
<dbReference type="EMBL" id="ML978720">
    <property type="protein sequence ID" value="KAF2087362.1"/>
    <property type="molecule type" value="Genomic_DNA"/>
</dbReference>
<dbReference type="Proteomes" id="UP000799776">
    <property type="component" value="Unassembled WGS sequence"/>
</dbReference>
<dbReference type="Pfam" id="PF13621">
    <property type="entry name" value="Cupin_8"/>
    <property type="match status" value="1"/>
</dbReference>
<evidence type="ECO:0000313" key="3">
    <source>
        <dbReference type="Proteomes" id="UP000799776"/>
    </source>
</evidence>
<proteinExistence type="predicted"/>
<organism evidence="2 3">
    <name type="scientific">Saccharata proteae CBS 121410</name>
    <dbReference type="NCBI Taxonomy" id="1314787"/>
    <lineage>
        <taxon>Eukaryota</taxon>
        <taxon>Fungi</taxon>
        <taxon>Dikarya</taxon>
        <taxon>Ascomycota</taxon>
        <taxon>Pezizomycotina</taxon>
        <taxon>Dothideomycetes</taxon>
        <taxon>Dothideomycetes incertae sedis</taxon>
        <taxon>Botryosphaeriales</taxon>
        <taxon>Saccharataceae</taxon>
        <taxon>Saccharata</taxon>
    </lineage>
</organism>
<dbReference type="InterPro" id="IPR041667">
    <property type="entry name" value="Cupin_8"/>
</dbReference>
<accession>A0A9P4LWT3</accession>
<dbReference type="OrthoDB" id="415358at2759"/>
<keyword evidence="3" id="KW-1185">Reference proteome</keyword>
<dbReference type="InterPro" id="IPR003347">
    <property type="entry name" value="JmjC_dom"/>
</dbReference>
<protein>
    <submittedName>
        <fullName evidence="2">Clavaminate synthase-like protein</fullName>
    </submittedName>
</protein>
<dbReference type="SMART" id="SM00558">
    <property type="entry name" value="JmjC"/>
    <property type="match status" value="1"/>
</dbReference>
<evidence type="ECO:0000313" key="2">
    <source>
        <dbReference type="EMBL" id="KAF2087362.1"/>
    </source>
</evidence>
<reference evidence="2" key="1">
    <citation type="journal article" date="2020" name="Stud. Mycol.">
        <title>101 Dothideomycetes genomes: a test case for predicting lifestyles and emergence of pathogens.</title>
        <authorList>
            <person name="Haridas S."/>
            <person name="Albert R."/>
            <person name="Binder M."/>
            <person name="Bloem J."/>
            <person name="Labutti K."/>
            <person name="Salamov A."/>
            <person name="Andreopoulos B."/>
            <person name="Baker S."/>
            <person name="Barry K."/>
            <person name="Bills G."/>
            <person name="Bluhm B."/>
            <person name="Cannon C."/>
            <person name="Castanera R."/>
            <person name="Culley D."/>
            <person name="Daum C."/>
            <person name="Ezra D."/>
            <person name="Gonzalez J."/>
            <person name="Henrissat B."/>
            <person name="Kuo A."/>
            <person name="Liang C."/>
            <person name="Lipzen A."/>
            <person name="Lutzoni F."/>
            <person name="Magnuson J."/>
            <person name="Mondo S."/>
            <person name="Nolan M."/>
            <person name="Ohm R."/>
            <person name="Pangilinan J."/>
            <person name="Park H.-J."/>
            <person name="Ramirez L."/>
            <person name="Alfaro M."/>
            <person name="Sun H."/>
            <person name="Tritt A."/>
            <person name="Yoshinaga Y."/>
            <person name="Zwiers L.-H."/>
            <person name="Turgeon B."/>
            <person name="Goodwin S."/>
            <person name="Spatafora J."/>
            <person name="Crous P."/>
            <person name="Grigoriev I."/>
        </authorList>
    </citation>
    <scope>NUCLEOTIDE SEQUENCE</scope>
    <source>
        <strain evidence="2">CBS 121410</strain>
    </source>
</reference>
<dbReference type="PANTHER" id="PTHR12461:SF99">
    <property type="entry name" value="BIFUNCTIONAL PEPTIDASE AND (3S)-LYSYL HYDROXYLASE JMJD7"/>
    <property type="match status" value="1"/>
</dbReference>
<gene>
    <name evidence="2" type="ORF">K490DRAFT_42132</name>
</gene>
<dbReference type="PROSITE" id="PS51184">
    <property type="entry name" value="JMJC"/>
    <property type="match status" value="1"/>
</dbReference>
<dbReference type="InterPro" id="IPR014710">
    <property type="entry name" value="RmlC-like_jellyroll"/>
</dbReference>
<name>A0A9P4LWT3_9PEZI</name>
<dbReference type="PANTHER" id="PTHR12461">
    <property type="entry name" value="HYPOXIA-INDUCIBLE FACTOR 1 ALPHA INHIBITOR-RELATED"/>
    <property type="match status" value="1"/>
</dbReference>